<accession>A0A484L3Z4</accession>
<evidence type="ECO:0000256" key="3">
    <source>
        <dbReference type="ARBA" id="ARBA00022853"/>
    </source>
</evidence>
<dbReference type="InterPro" id="IPR012423">
    <property type="entry name" value="Eaf7/MRGBP"/>
</dbReference>
<comment type="subcellular location">
    <subcellularLocation>
        <location evidence="1">Nucleus</location>
    </subcellularLocation>
</comment>
<dbReference type="Pfam" id="PF07904">
    <property type="entry name" value="Eaf7"/>
    <property type="match status" value="1"/>
</dbReference>
<dbReference type="PANTHER" id="PTHR13581">
    <property type="entry name" value="MRG-BINDING PROTEIN"/>
    <property type="match status" value="1"/>
</dbReference>
<evidence type="ECO:0000256" key="2">
    <source>
        <dbReference type="ARBA" id="ARBA00007117"/>
    </source>
</evidence>
<dbReference type="GO" id="GO:0006325">
    <property type="term" value="P:chromatin organization"/>
    <property type="evidence" value="ECO:0007669"/>
    <property type="project" value="UniProtKB-KW"/>
</dbReference>
<name>A0A484L3Z4_9ASTE</name>
<dbReference type="GO" id="GO:0005634">
    <property type="term" value="C:nucleus"/>
    <property type="evidence" value="ECO:0007669"/>
    <property type="project" value="UniProtKB-SubCell"/>
</dbReference>
<dbReference type="PANTHER" id="PTHR13581:SF5">
    <property type="entry name" value="MRG_MORF4L-BINDING PROTEIN"/>
    <property type="match status" value="1"/>
</dbReference>
<keyword evidence="3" id="KW-0156">Chromatin regulator</keyword>
<keyword evidence="8" id="KW-1185">Reference proteome</keyword>
<evidence type="ECO:0000256" key="6">
    <source>
        <dbReference type="ARBA" id="ARBA00023242"/>
    </source>
</evidence>
<organism evidence="7 8">
    <name type="scientific">Cuscuta campestris</name>
    <dbReference type="NCBI Taxonomy" id="132261"/>
    <lineage>
        <taxon>Eukaryota</taxon>
        <taxon>Viridiplantae</taxon>
        <taxon>Streptophyta</taxon>
        <taxon>Embryophyta</taxon>
        <taxon>Tracheophyta</taxon>
        <taxon>Spermatophyta</taxon>
        <taxon>Magnoliopsida</taxon>
        <taxon>eudicotyledons</taxon>
        <taxon>Gunneridae</taxon>
        <taxon>Pentapetalae</taxon>
        <taxon>asterids</taxon>
        <taxon>lamiids</taxon>
        <taxon>Solanales</taxon>
        <taxon>Convolvulaceae</taxon>
        <taxon>Cuscuteae</taxon>
        <taxon>Cuscuta</taxon>
        <taxon>Cuscuta subgen. Grammica</taxon>
        <taxon>Cuscuta sect. Cleistogrammica</taxon>
    </lineage>
</organism>
<dbReference type="Proteomes" id="UP000595140">
    <property type="component" value="Unassembled WGS sequence"/>
</dbReference>
<dbReference type="GO" id="GO:0006357">
    <property type="term" value="P:regulation of transcription by RNA polymerase II"/>
    <property type="evidence" value="ECO:0007669"/>
    <property type="project" value="TreeGrafter"/>
</dbReference>
<keyword evidence="6" id="KW-0539">Nucleus</keyword>
<evidence type="ECO:0000313" key="8">
    <source>
        <dbReference type="Proteomes" id="UP000595140"/>
    </source>
</evidence>
<proteinExistence type="inferred from homology"/>
<reference evidence="7 8" key="1">
    <citation type="submission" date="2018-04" db="EMBL/GenBank/DDBJ databases">
        <authorList>
            <person name="Vogel A."/>
        </authorList>
    </citation>
    <scope>NUCLEOTIDE SEQUENCE [LARGE SCALE GENOMIC DNA]</scope>
</reference>
<evidence type="ECO:0000256" key="1">
    <source>
        <dbReference type="ARBA" id="ARBA00004123"/>
    </source>
</evidence>
<protein>
    <recommendedName>
        <fullName evidence="9">Chromatin modification-related protein EAF7</fullName>
    </recommendedName>
</protein>
<dbReference type="GO" id="GO:0035267">
    <property type="term" value="C:NuA4 histone acetyltransferase complex"/>
    <property type="evidence" value="ECO:0007669"/>
    <property type="project" value="TreeGrafter"/>
</dbReference>
<evidence type="ECO:0000256" key="5">
    <source>
        <dbReference type="ARBA" id="ARBA00023163"/>
    </source>
</evidence>
<comment type="similarity">
    <text evidence="2">Belongs to the EAF7 family.</text>
</comment>
<keyword evidence="4" id="KW-0805">Transcription regulation</keyword>
<evidence type="ECO:0000313" key="7">
    <source>
        <dbReference type="EMBL" id="VFQ71018.1"/>
    </source>
</evidence>
<gene>
    <name evidence="7" type="ORF">CCAM_LOCUS12794</name>
</gene>
<dbReference type="OrthoDB" id="1911236at2759"/>
<dbReference type="EMBL" id="OOIL02000988">
    <property type="protein sequence ID" value="VFQ71018.1"/>
    <property type="molecule type" value="Genomic_DNA"/>
</dbReference>
<keyword evidence="5" id="KW-0804">Transcription</keyword>
<dbReference type="AlphaFoldDB" id="A0A484L3Z4"/>
<sequence length="97" mass="11695">MHAKHQSFLLQITFSFFRWDAEVDLVFLAGIHRHFVLYGLAEYLRRRFNKHFSADEVLKLLDRFYNLEMLEPDDDTEILNQEEDFCLPSSFFSKEES</sequence>
<evidence type="ECO:0000256" key="4">
    <source>
        <dbReference type="ARBA" id="ARBA00023015"/>
    </source>
</evidence>
<evidence type="ECO:0008006" key="9">
    <source>
        <dbReference type="Google" id="ProtNLM"/>
    </source>
</evidence>